<reference evidence="1" key="2">
    <citation type="submission" date="2004-08" db="EMBL/GenBank/DDBJ databases">
        <authorList>
            <person name="Putnam N."/>
            <person name="Detter J.C."/>
            <person name="Richardson P.M."/>
            <person name="Rokhsar D."/>
        </authorList>
    </citation>
    <scope>NUCLEOTIDE SEQUENCE</scope>
</reference>
<dbReference type="Gene3D" id="3.30.565.60">
    <property type="match status" value="1"/>
</dbReference>
<sequence length="249" mass="27914">MDDKDFELILKTGESFFVEFKEGVDKSLAKEIVAFSNSQGGRIFIGIKDNGEIKEIRITNNKIVVFNPGGLVKWLKPEEFGTISKTRNPIVASLLARTIFVEKLGTGINRIRKAMESTNSPAPEFKFYEHSFYTSLFDKTMIKGIGIESQETVEKTTQKILNLSRKELLTLLENKVGSKLVETVGSKLVENPLKIVLLILEDEKITKNRMSEILNISDTAVDKNILKLKFLGIIKRVGPAKGGHWEVIG</sequence>
<evidence type="ECO:0000313" key="1">
    <source>
        <dbReference type="EMBL" id="AAU83511.1"/>
    </source>
</evidence>
<dbReference type="InterPro" id="IPR036390">
    <property type="entry name" value="WH_DNA-bd_sf"/>
</dbReference>
<dbReference type="SUPFAM" id="SSF46785">
    <property type="entry name" value="Winged helix' DNA-binding domain"/>
    <property type="match status" value="1"/>
</dbReference>
<dbReference type="Gene3D" id="1.10.10.10">
    <property type="entry name" value="Winged helix-like DNA-binding domain superfamily/Winged helix DNA-binding domain"/>
    <property type="match status" value="1"/>
</dbReference>
<reference evidence="1" key="1">
    <citation type="journal article" date="2004" name="Science">
        <title>Reverse methanogenesis: testing the hypothesis with environmental genomics.</title>
        <authorList>
            <person name="Hallam S.J."/>
            <person name="Putnam N."/>
            <person name="Preston C.M."/>
            <person name="Detter J.C."/>
            <person name="Rokhsar D."/>
            <person name="Richardson P.M."/>
            <person name="DeLong E.F."/>
        </authorList>
    </citation>
    <scope>NUCLEOTIDE SEQUENCE</scope>
</reference>
<dbReference type="PANTHER" id="PTHR30595">
    <property type="entry name" value="GLPR-RELATED TRANSCRIPTIONAL REPRESSOR"/>
    <property type="match status" value="1"/>
</dbReference>
<dbReference type="Pfam" id="PF13749">
    <property type="entry name" value="HATPase_c_4"/>
    <property type="match status" value="1"/>
</dbReference>
<dbReference type="InterPro" id="IPR036388">
    <property type="entry name" value="WH-like_DNA-bd_sf"/>
</dbReference>
<organism evidence="1">
    <name type="scientific">Uncultured archaeon GZfos26G2</name>
    <dbReference type="NCBI Taxonomy" id="3386331"/>
    <lineage>
        <taxon>Archaea</taxon>
        <taxon>Methanobacteriati</taxon>
        <taxon>Methanobacteriota</taxon>
        <taxon>Stenosarchaea group</taxon>
        <taxon>Methanomicrobia</taxon>
        <taxon>Candidatus Methanophagales</taxon>
        <taxon>Candidatus Methanophagaceae</taxon>
        <taxon>Candidatus Methanophaga</taxon>
    </lineage>
</organism>
<accession>Q64AR6</accession>
<name>Q64AR6_UNCAG</name>
<gene>
    <name evidence="1" type="ORF">GZ29E12_23</name>
</gene>
<protein>
    <recommendedName>
        <fullName evidence="2">ATP-dependent DNA helicase</fullName>
    </recommendedName>
</protein>
<proteinExistence type="predicted"/>
<dbReference type="EMBL" id="AY714851">
    <property type="protein sequence ID" value="AAU83511.1"/>
    <property type="molecule type" value="Genomic_DNA"/>
</dbReference>
<dbReference type="InterPro" id="IPR038475">
    <property type="entry name" value="RecG_C_sf"/>
</dbReference>
<dbReference type="AlphaFoldDB" id="Q64AR6"/>
<evidence type="ECO:0008006" key="2">
    <source>
        <dbReference type="Google" id="ProtNLM"/>
    </source>
</evidence>
<dbReference type="PANTHER" id="PTHR30595:SF6">
    <property type="entry name" value="SCHLAFEN ALBA-2 DOMAIN-CONTAINING PROTEIN"/>
    <property type="match status" value="1"/>
</dbReference>